<evidence type="ECO:0000256" key="1">
    <source>
        <dbReference type="ARBA" id="ARBA00007131"/>
    </source>
</evidence>
<evidence type="ECO:0000256" key="4">
    <source>
        <dbReference type="ARBA" id="ARBA00022679"/>
    </source>
</evidence>
<dbReference type="SUPFAM" id="SSF52518">
    <property type="entry name" value="Thiamin diphosphate-binding fold (THDP-binding)"/>
    <property type="match status" value="2"/>
</dbReference>
<dbReference type="Gene3D" id="3.40.50.920">
    <property type="match status" value="1"/>
</dbReference>
<dbReference type="PANTHER" id="PTHR43522:SF2">
    <property type="entry name" value="TRANSKETOLASE 1-RELATED"/>
    <property type="match status" value="1"/>
</dbReference>
<gene>
    <name evidence="12" type="ORF">J2Z42_001193</name>
</gene>
<evidence type="ECO:0000256" key="5">
    <source>
        <dbReference type="ARBA" id="ARBA00022723"/>
    </source>
</evidence>
<dbReference type="InterPro" id="IPR029061">
    <property type="entry name" value="THDP-binding"/>
</dbReference>
<comment type="function">
    <text evidence="10">Catalyzes the transfer of a two-carbon ketol group from a ketose donor to an aldose acceptor, via a covalent intermediate with the cofactor thiamine pyrophosphate.</text>
</comment>
<keyword evidence="4 10" id="KW-0808">Transferase</keyword>
<dbReference type="InterPro" id="IPR049557">
    <property type="entry name" value="Transketolase_CS"/>
</dbReference>
<comment type="caution">
    <text evidence="12">The sequence shown here is derived from an EMBL/GenBank/DDBJ whole genome shotgun (WGS) entry which is preliminary data.</text>
</comment>
<reference evidence="12 13" key="1">
    <citation type="submission" date="2021-03" db="EMBL/GenBank/DDBJ databases">
        <title>Genomic Encyclopedia of Type Strains, Phase IV (KMG-IV): sequencing the most valuable type-strain genomes for metagenomic binning, comparative biology and taxonomic classification.</title>
        <authorList>
            <person name="Goeker M."/>
        </authorList>
    </citation>
    <scope>NUCLEOTIDE SEQUENCE [LARGE SCALE GENOMIC DNA]</scope>
    <source>
        <strain evidence="12 13">DSM 28783</strain>
    </source>
</reference>
<dbReference type="InterPro" id="IPR005475">
    <property type="entry name" value="Transketolase-like_Pyr-bd"/>
</dbReference>
<evidence type="ECO:0000256" key="10">
    <source>
        <dbReference type="RuleBase" id="RU004996"/>
    </source>
</evidence>
<comment type="catalytic activity">
    <reaction evidence="8 10">
        <text>D-sedoheptulose 7-phosphate + D-glyceraldehyde 3-phosphate = aldehydo-D-ribose 5-phosphate + D-xylulose 5-phosphate</text>
        <dbReference type="Rhea" id="RHEA:10508"/>
        <dbReference type="ChEBI" id="CHEBI:57483"/>
        <dbReference type="ChEBI" id="CHEBI:57737"/>
        <dbReference type="ChEBI" id="CHEBI:58273"/>
        <dbReference type="ChEBI" id="CHEBI:59776"/>
        <dbReference type="EC" id="2.2.1.1"/>
    </reaction>
</comment>
<dbReference type="Pfam" id="PF22613">
    <property type="entry name" value="Transketolase_C_1"/>
    <property type="match status" value="1"/>
</dbReference>
<evidence type="ECO:0000256" key="6">
    <source>
        <dbReference type="ARBA" id="ARBA00022842"/>
    </source>
</evidence>
<evidence type="ECO:0000313" key="13">
    <source>
        <dbReference type="Proteomes" id="UP001519307"/>
    </source>
</evidence>
<dbReference type="InterPro" id="IPR055152">
    <property type="entry name" value="Transketolase-like_C_2"/>
</dbReference>
<name>A0ABS4KR55_9CLOT</name>
<evidence type="ECO:0000256" key="3">
    <source>
        <dbReference type="ARBA" id="ARBA00013152"/>
    </source>
</evidence>
<evidence type="ECO:0000256" key="8">
    <source>
        <dbReference type="ARBA" id="ARBA00049473"/>
    </source>
</evidence>
<dbReference type="SMART" id="SM00861">
    <property type="entry name" value="Transket_pyr"/>
    <property type="match status" value="1"/>
</dbReference>
<dbReference type="PROSITE" id="PS00801">
    <property type="entry name" value="TRANSKETOLASE_1"/>
    <property type="match status" value="1"/>
</dbReference>
<dbReference type="PANTHER" id="PTHR43522">
    <property type="entry name" value="TRANSKETOLASE"/>
    <property type="match status" value="1"/>
</dbReference>
<evidence type="ECO:0000259" key="11">
    <source>
        <dbReference type="SMART" id="SM00861"/>
    </source>
</evidence>
<comment type="subunit">
    <text evidence="2 10">Homodimer.</text>
</comment>
<evidence type="ECO:0000256" key="2">
    <source>
        <dbReference type="ARBA" id="ARBA00011738"/>
    </source>
</evidence>
<dbReference type="CDD" id="cd07033">
    <property type="entry name" value="TPP_PYR_DXS_TK_like"/>
    <property type="match status" value="1"/>
</dbReference>
<evidence type="ECO:0000313" key="12">
    <source>
        <dbReference type="EMBL" id="MBP2032521.1"/>
    </source>
</evidence>
<keyword evidence="6 10" id="KW-0460">Magnesium</keyword>
<dbReference type="PROSITE" id="PS00802">
    <property type="entry name" value="TRANSKETOLASE_2"/>
    <property type="match status" value="1"/>
</dbReference>
<protein>
    <recommendedName>
        <fullName evidence="3 9">Transketolase</fullName>
        <ecNumber evidence="3 9">2.2.1.1</ecNumber>
    </recommendedName>
</protein>
<dbReference type="RefSeq" id="WP_209701713.1">
    <property type="nucleotide sequence ID" value="NZ_JAGGLM010000005.1"/>
</dbReference>
<dbReference type="Pfam" id="PF02779">
    <property type="entry name" value="Transket_pyr"/>
    <property type="match status" value="1"/>
</dbReference>
<sequence length="661" mass="72630">MKNLDNLVVNNIRILSAEMVEKAKSGHPGLPMGAAPEAYAIWAKNMKHNPKDPKWLGRDRFVLSAGHGSAMLYSLLHLFNYGLTAEDLKNFRQWQSKTPGHPEYGHTTGVETTTGPLGQGVANAVGMAAAEEFMAAKFNKPGFNIIDNYTFVLTGDGCLMEGIALEAISLAGKLGLGKLILVYDCNDITIEGSTDIAFTENIPKKFEACGWQTIKVEEGNNVDKIDEAIKKAKAEKNKPSLVMVKTLIGYGAPNKQGKASAHGSPLGEEELKATKKFLGWNYDKDFYVPDEVRNYLDNRIEELAGEEDAWKKLKAEYDKKYPELSKELEMWLSGKVSVDLDTKKDLWDFDGPMATRASSGKLLNKLDKLVPNLVGGSADLAPSNKTYLDGEGDFSAKDRSGRNFHFGIREHAMAAMANGMTLYGGLKVYVGTFFVFSDYMKGAIRLSALMKLPVTYVLTHDSIGVGEDGPTHEPVEQLAALRSIPNMTVFRPADSKETAAAWDYALTKAQGPTCLVLTRQNLPLYNETGIDALKGAYILKDSKKPVPDIILMATGSEVELVYKAADELAKKNIDARVVSMPSFELFEKQSEEYKEKILPKQVRKRVAVEAAVSFGWHKYVGLDGAVISIDHFGASAPAKVLFKEFGFTVENVVNKALEILK</sequence>
<dbReference type="InterPro" id="IPR009014">
    <property type="entry name" value="Transketo_C/PFOR_II"/>
</dbReference>
<comment type="cofactor">
    <cofactor evidence="10">
        <name>thiamine diphosphate</name>
        <dbReference type="ChEBI" id="CHEBI:58937"/>
    </cofactor>
    <text evidence="10">Binds 1 thiamine pyrophosphate per subunit.</text>
</comment>
<proteinExistence type="inferred from homology"/>
<comment type="similarity">
    <text evidence="1 10">Belongs to the transketolase family.</text>
</comment>
<evidence type="ECO:0000256" key="7">
    <source>
        <dbReference type="ARBA" id="ARBA00023052"/>
    </source>
</evidence>
<keyword evidence="13" id="KW-1185">Reference proteome</keyword>
<organism evidence="12 13">
    <name type="scientific">Clostridium algifaecis</name>
    <dbReference type="NCBI Taxonomy" id="1472040"/>
    <lineage>
        <taxon>Bacteria</taxon>
        <taxon>Bacillati</taxon>
        <taxon>Bacillota</taxon>
        <taxon>Clostridia</taxon>
        <taxon>Eubacteriales</taxon>
        <taxon>Clostridiaceae</taxon>
        <taxon>Clostridium</taxon>
    </lineage>
</organism>
<comment type="cofactor">
    <cofactor evidence="10">
        <name>Mg(2+)</name>
        <dbReference type="ChEBI" id="CHEBI:18420"/>
    </cofactor>
    <cofactor evidence="10">
        <name>Ca(2+)</name>
        <dbReference type="ChEBI" id="CHEBI:29108"/>
    </cofactor>
    <cofactor evidence="10">
        <name>Mn(2+)</name>
        <dbReference type="ChEBI" id="CHEBI:29035"/>
    </cofactor>
    <cofactor evidence="10">
        <name>Co(2+)</name>
        <dbReference type="ChEBI" id="CHEBI:48828"/>
    </cofactor>
    <text evidence="10">Binds 1 Mg(2+) ion per subunit. Can also utilize other divalent metal cations, such as Ca(2+), Mn(2+) and Co(2+).</text>
</comment>
<dbReference type="InterPro" id="IPR033247">
    <property type="entry name" value="Transketolase_fam"/>
</dbReference>
<feature type="domain" description="Transketolase-like pyrimidine-binding" evidence="11">
    <location>
        <begin position="353"/>
        <end position="524"/>
    </location>
</feature>
<dbReference type="InterPro" id="IPR005478">
    <property type="entry name" value="Transketolase_bac-like"/>
</dbReference>
<evidence type="ECO:0000256" key="9">
    <source>
        <dbReference type="NCBIfam" id="TIGR00232"/>
    </source>
</evidence>
<keyword evidence="7 10" id="KW-0786">Thiamine pyrophosphate</keyword>
<dbReference type="GO" id="GO:0004802">
    <property type="term" value="F:transketolase activity"/>
    <property type="evidence" value="ECO:0007669"/>
    <property type="project" value="UniProtKB-EC"/>
</dbReference>
<dbReference type="Proteomes" id="UP001519307">
    <property type="component" value="Unassembled WGS sequence"/>
</dbReference>
<dbReference type="EMBL" id="JAGGLM010000005">
    <property type="protein sequence ID" value="MBP2032521.1"/>
    <property type="molecule type" value="Genomic_DNA"/>
</dbReference>
<dbReference type="InterPro" id="IPR005474">
    <property type="entry name" value="Transketolase_N"/>
</dbReference>
<dbReference type="InterPro" id="IPR020826">
    <property type="entry name" value="Transketolase_BS"/>
</dbReference>
<accession>A0ABS4KR55</accession>
<keyword evidence="10" id="KW-0106">Calcium</keyword>
<dbReference type="SUPFAM" id="SSF52922">
    <property type="entry name" value="TK C-terminal domain-like"/>
    <property type="match status" value="1"/>
</dbReference>
<dbReference type="CDD" id="cd02012">
    <property type="entry name" value="TPP_TK"/>
    <property type="match status" value="1"/>
</dbReference>
<keyword evidence="5 10" id="KW-0479">Metal-binding</keyword>
<dbReference type="Gene3D" id="3.40.50.970">
    <property type="match status" value="2"/>
</dbReference>
<dbReference type="Pfam" id="PF00456">
    <property type="entry name" value="Transketolase_N"/>
    <property type="match status" value="1"/>
</dbReference>
<dbReference type="NCBIfam" id="TIGR00232">
    <property type="entry name" value="tktlase_bact"/>
    <property type="match status" value="1"/>
</dbReference>
<dbReference type="EC" id="2.2.1.1" evidence="3 9"/>